<dbReference type="Gene3D" id="3.40.50.720">
    <property type="entry name" value="NAD(P)-binding Rossmann-like Domain"/>
    <property type="match status" value="1"/>
</dbReference>
<sequence length="341" mass="37124">MSDPRSGGRGPVPDPQAGGRRLRVGVLGCAGIAERRMLPSMAYQPLVEIAAVASRDGARAEAFAARFGGEPVTGYDRLLEREDVDAVYLPLPPELHVEWTIRALEAGKHVLCEKPFATGRAEAAEAVAAARERRLLLMESFMFLHHPQHAEVARLLADGVIGELRLFHGYFGIPRAGTEADAAPRYASTLPEVAAYPLRAARLFLGDGLRVCGAELRRTERDARPIAGSALLVSSRGVPAHLVFGVDHSYRSGYAMWGSEGHLRLDRAYSTPDEHAPVVRIERQDGVEEVPLPCERQFTRIAGEFARTILDGGDFERHGEDILRQAELVDAVDRAAAAARS</sequence>
<gene>
    <name evidence="4" type="ORF">GCM10010269_50610</name>
</gene>
<dbReference type="Pfam" id="PF01408">
    <property type="entry name" value="GFO_IDH_MocA"/>
    <property type="match status" value="1"/>
</dbReference>
<dbReference type="InterPro" id="IPR050984">
    <property type="entry name" value="Gfo/Idh/MocA_domain"/>
</dbReference>
<dbReference type="Proteomes" id="UP000606194">
    <property type="component" value="Unassembled WGS sequence"/>
</dbReference>
<protein>
    <submittedName>
        <fullName evidence="4">Oxidoreductase</fullName>
    </submittedName>
</protein>
<reference evidence="4" key="1">
    <citation type="journal article" date="2014" name="Int. J. Syst. Evol. Microbiol.">
        <title>Complete genome sequence of Corynebacterium casei LMG S-19264T (=DSM 44701T), isolated from a smear-ripened cheese.</title>
        <authorList>
            <consortium name="US DOE Joint Genome Institute (JGI-PGF)"/>
            <person name="Walter F."/>
            <person name="Albersmeier A."/>
            <person name="Kalinowski J."/>
            <person name="Ruckert C."/>
        </authorList>
    </citation>
    <scope>NUCLEOTIDE SEQUENCE</scope>
    <source>
        <strain evidence="4">JCM 4386</strain>
    </source>
</reference>
<dbReference type="Gene3D" id="3.30.360.10">
    <property type="entry name" value="Dihydrodipicolinate Reductase, domain 2"/>
    <property type="match status" value="1"/>
</dbReference>
<feature type="domain" description="Gfo/Idh/MocA-like oxidoreductase N-terminal" evidence="3">
    <location>
        <begin position="22"/>
        <end position="139"/>
    </location>
</feature>
<evidence type="ECO:0000313" key="4">
    <source>
        <dbReference type="EMBL" id="GGS05591.1"/>
    </source>
</evidence>
<dbReference type="InterPro" id="IPR000683">
    <property type="entry name" value="Gfo/Idh/MocA-like_OxRdtase_N"/>
</dbReference>
<comment type="similarity">
    <text evidence="1">Belongs to the Gfo/Idh/MocA family.</text>
</comment>
<reference evidence="4" key="2">
    <citation type="submission" date="2020-09" db="EMBL/GenBank/DDBJ databases">
        <authorList>
            <person name="Sun Q."/>
            <person name="Ohkuma M."/>
        </authorList>
    </citation>
    <scope>NUCLEOTIDE SEQUENCE</scope>
    <source>
        <strain evidence="4">JCM 4386</strain>
    </source>
</reference>
<dbReference type="PANTHER" id="PTHR22604">
    <property type="entry name" value="OXIDOREDUCTASES"/>
    <property type="match status" value="1"/>
</dbReference>
<dbReference type="SUPFAM" id="SSF51735">
    <property type="entry name" value="NAD(P)-binding Rossmann-fold domains"/>
    <property type="match status" value="1"/>
</dbReference>
<evidence type="ECO:0000256" key="1">
    <source>
        <dbReference type="ARBA" id="ARBA00010928"/>
    </source>
</evidence>
<organism evidence="4 5">
    <name type="scientific">Streptomyces humidus</name>
    <dbReference type="NCBI Taxonomy" id="52259"/>
    <lineage>
        <taxon>Bacteria</taxon>
        <taxon>Bacillati</taxon>
        <taxon>Actinomycetota</taxon>
        <taxon>Actinomycetes</taxon>
        <taxon>Kitasatosporales</taxon>
        <taxon>Streptomycetaceae</taxon>
        <taxon>Streptomyces</taxon>
    </lineage>
</organism>
<evidence type="ECO:0000313" key="5">
    <source>
        <dbReference type="Proteomes" id="UP000606194"/>
    </source>
</evidence>
<comment type="caution">
    <text evidence="4">The sequence shown here is derived from an EMBL/GenBank/DDBJ whole genome shotgun (WGS) entry which is preliminary data.</text>
</comment>
<accession>A0A918FZL9</accession>
<dbReference type="PANTHER" id="PTHR22604:SF105">
    <property type="entry name" value="TRANS-1,2-DIHYDROBENZENE-1,2-DIOL DEHYDROGENASE"/>
    <property type="match status" value="1"/>
</dbReference>
<proteinExistence type="inferred from homology"/>
<dbReference type="RefSeq" id="WP_229878289.1">
    <property type="nucleotide sequence ID" value="NZ_BMTL01000022.1"/>
</dbReference>
<dbReference type="AlphaFoldDB" id="A0A918FZL9"/>
<name>A0A918FZL9_9ACTN</name>
<keyword evidence="5" id="KW-1185">Reference proteome</keyword>
<evidence type="ECO:0000259" key="3">
    <source>
        <dbReference type="Pfam" id="PF01408"/>
    </source>
</evidence>
<dbReference type="EMBL" id="BMTL01000022">
    <property type="protein sequence ID" value="GGS05591.1"/>
    <property type="molecule type" value="Genomic_DNA"/>
</dbReference>
<dbReference type="SUPFAM" id="SSF55347">
    <property type="entry name" value="Glyceraldehyde-3-phosphate dehydrogenase-like, C-terminal domain"/>
    <property type="match status" value="1"/>
</dbReference>
<dbReference type="GO" id="GO:0016491">
    <property type="term" value="F:oxidoreductase activity"/>
    <property type="evidence" value="ECO:0007669"/>
    <property type="project" value="UniProtKB-KW"/>
</dbReference>
<dbReference type="InterPro" id="IPR036291">
    <property type="entry name" value="NAD(P)-bd_dom_sf"/>
</dbReference>
<evidence type="ECO:0000256" key="2">
    <source>
        <dbReference type="ARBA" id="ARBA00023002"/>
    </source>
</evidence>
<keyword evidence="2" id="KW-0560">Oxidoreductase</keyword>
<dbReference type="GO" id="GO:0000166">
    <property type="term" value="F:nucleotide binding"/>
    <property type="evidence" value="ECO:0007669"/>
    <property type="project" value="InterPro"/>
</dbReference>